<keyword evidence="3 5" id="KW-0067">ATP-binding</keyword>
<keyword evidence="1" id="KW-0813">Transport</keyword>
<dbReference type="InterPro" id="IPR051782">
    <property type="entry name" value="ABC_Transporter_VariousFunc"/>
</dbReference>
<accession>A0A9D1LZD6</accession>
<feature type="domain" description="ABC transporter" evidence="4">
    <location>
        <begin position="2"/>
        <end position="227"/>
    </location>
</feature>
<dbReference type="SUPFAM" id="SSF52540">
    <property type="entry name" value="P-loop containing nucleoside triphosphate hydrolases"/>
    <property type="match status" value="1"/>
</dbReference>
<evidence type="ECO:0000256" key="1">
    <source>
        <dbReference type="ARBA" id="ARBA00022448"/>
    </source>
</evidence>
<evidence type="ECO:0000256" key="3">
    <source>
        <dbReference type="ARBA" id="ARBA00022840"/>
    </source>
</evidence>
<dbReference type="PANTHER" id="PTHR42939">
    <property type="entry name" value="ABC TRANSPORTER ATP-BINDING PROTEIN ALBC-RELATED"/>
    <property type="match status" value="1"/>
</dbReference>
<dbReference type="GO" id="GO:0005524">
    <property type="term" value="F:ATP binding"/>
    <property type="evidence" value="ECO:0007669"/>
    <property type="project" value="UniProtKB-KW"/>
</dbReference>
<evidence type="ECO:0000313" key="6">
    <source>
        <dbReference type="Proteomes" id="UP000824118"/>
    </source>
</evidence>
<proteinExistence type="predicted"/>
<dbReference type="InterPro" id="IPR027417">
    <property type="entry name" value="P-loop_NTPase"/>
</dbReference>
<sequence length="236" mass="26661">MLQINYLTKEYGKVLANDNISFTVNDGEIAVLAGPNGAGKSTVIKCISGLLRFKGQIFIDGHPNKTVEAKRVFGYIPEIPAPFDVLTVEEHMEFVARAYSLSNYKERIEALLKRMELWDKKDKLGKELSKGMQQKLSVCCALLPQPKVLLFDEPFVGLDPHAIKELKNIFIELKQAGCSVLVSTHMLDSVEEFWDRCLILMNGRVVAERTRADIERNGEDLEDLFFKITEPQGSRL</sequence>
<dbReference type="PANTHER" id="PTHR42939:SF1">
    <property type="entry name" value="ABC TRANSPORTER ATP-BINDING PROTEIN ALBC-RELATED"/>
    <property type="match status" value="1"/>
</dbReference>
<dbReference type="AlphaFoldDB" id="A0A9D1LZD6"/>
<organism evidence="5 6">
    <name type="scientific">Candidatus Limousia pullorum</name>
    <dbReference type="NCBI Taxonomy" id="2840860"/>
    <lineage>
        <taxon>Bacteria</taxon>
        <taxon>Bacillati</taxon>
        <taxon>Bacillota</taxon>
        <taxon>Clostridia</taxon>
        <taxon>Eubacteriales</taxon>
        <taxon>Oscillospiraceae</taxon>
        <taxon>Oscillospiraceae incertae sedis</taxon>
        <taxon>Candidatus Limousia</taxon>
    </lineage>
</organism>
<dbReference type="SMART" id="SM00382">
    <property type="entry name" value="AAA"/>
    <property type="match status" value="1"/>
</dbReference>
<dbReference type="Pfam" id="PF00005">
    <property type="entry name" value="ABC_tran"/>
    <property type="match status" value="1"/>
</dbReference>
<dbReference type="CDD" id="cd03230">
    <property type="entry name" value="ABC_DR_subfamily_A"/>
    <property type="match status" value="1"/>
</dbReference>
<evidence type="ECO:0000313" key="5">
    <source>
        <dbReference type="EMBL" id="HIU50787.1"/>
    </source>
</evidence>
<name>A0A9D1LZD6_9FIRM</name>
<dbReference type="InterPro" id="IPR003439">
    <property type="entry name" value="ABC_transporter-like_ATP-bd"/>
</dbReference>
<evidence type="ECO:0000259" key="4">
    <source>
        <dbReference type="PROSITE" id="PS50893"/>
    </source>
</evidence>
<gene>
    <name evidence="5" type="ORF">IAD22_07220</name>
</gene>
<dbReference type="InterPro" id="IPR017871">
    <property type="entry name" value="ABC_transporter-like_CS"/>
</dbReference>
<dbReference type="Gene3D" id="3.40.50.300">
    <property type="entry name" value="P-loop containing nucleotide triphosphate hydrolases"/>
    <property type="match status" value="1"/>
</dbReference>
<dbReference type="Proteomes" id="UP000824118">
    <property type="component" value="Unassembled WGS sequence"/>
</dbReference>
<dbReference type="GO" id="GO:0016887">
    <property type="term" value="F:ATP hydrolysis activity"/>
    <property type="evidence" value="ECO:0007669"/>
    <property type="project" value="InterPro"/>
</dbReference>
<reference evidence="5" key="2">
    <citation type="journal article" date="2021" name="PeerJ">
        <title>Extensive microbial diversity within the chicken gut microbiome revealed by metagenomics and culture.</title>
        <authorList>
            <person name="Gilroy R."/>
            <person name="Ravi A."/>
            <person name="Getino M."/>
            <person name="Pursley I."/>
            <person name="Horton D.L."/>
            <person name="Alikhan N.F."/>
            <person name="Baker D."/>
            <person name="Gharbi K."/>
            <person name="Hall N."/>
            <person name="Watson M."/>
            <person name="Adriaenssens E.M."/>
            <person name="Foster-Nyarko E."/>
            <person name="Jarju S."/>
            <person name="Secka A."/>
            <person name="Antonio M."/>
            <person name="Oren A."/>
            <person name="Chaudhuri R.R."/>
            <person name="La Ragione R."/>
            <person name="Hildebrand F."/>
            <person name="Pallen M.J."/>
        </authorList>
    </citation>
    <scope>NUCLEOTIDE SEQUENCE</scope>
    <source>
        <strain evidence="5">ChiGjej1B1-1684</strain>
    </source>
</reference>
<keyword evidence="2" id="KW-0547">Nucleotide-binding</keyword>
<dbReference type="PROSITE" id="PS50893">
    <property type="entry name" value="ABC_TRANSPORTER_2"/>
    <property type="match status" value="1"/>
</dbReference>
<evidence type="ECO:0000256" key="2">
    <source>
        <dbReference type="ARBA" id="ARBA00022741"/>
    </source>
</evidence>
<dbReference type="PROSITE" id="PS00211">
    <property type="entry name" value="ABC_TRANSPORTER_1"/>
    <property type="match status" value="1"/>
</dbReference>
<protein>
    <submittedName>
        <fullName evidence="5">ABC transporter ATP-binding protein</fullName>
    </submittedName>
</protein>
<reference evidence="5" key="1">
    <citation type="submission" date="2020-10" db="EMBL/GenBank/DDBJ databases">
        <authorList>
            <person name="Gilroy R."/>
        </authorList>
    </citation>
    <scope>NUCLEOTIDE SEQUENCE</scope>
    <source>
        <strain evidence="5">ChiGjej1B1-1684</strain>
    </source>
</reference>
<dbReference type="InterPro" id="IPR003593">
    <property type="entry name" value="AAA+_ATPase"/>
</dbReference>
<dbReference type="EMBL" id="DVNG01000108">
    <property type="protein sequence ID" value="HIU50787.1"/>
    <property type="molecule type" value="Genomic_DNA"/>
</dbReference>
<comment type="caution">
    <text evidence="5">The sequence shown here is derived from an EMBL/GenBank/DDBJ whole genome shotgun (WGS) entry which is preliminary data.</text>
</comment>